<organism evidence="3 4">
    <name type="scientific">Candidatus Falkowbacteria bacterium CG02_land_8_20_14_3_00_36_14</name>
    <dbReference type="NCBI Taxonomy" id="1974560"/>
    <lineage>
        <taxon>Bacteria</taxon>
        <taxon>Candidatus Falkowiibacteriota</taxon>
    </lineage>
</organism>
<evidence type="ECO:0000256" key="1">
    <source>
        <dbReference type="ARBA" id="ARBA00022729"/>
    </source>
</evidence>
<comment type="caution">
    <text evidence="3">The sequence shown here is derived from an EMBL/GenBank/DDBJ whole genome shotgun (WGS) entry which is preliminary data.</text>
</comment>
<evidence type="ECO:0000256" key="2">
    <source>
        <dbReference type="SAM" id="Phobius"/>
    </source>
</evidence>
<keyword evidence="2" id="KW-0812">Transmembrane</keyword>
<dbReference type="EMBL" id="PETS01000086">
    <property type="protein sequence ID" value="PIV51051.1"/>
    <property type="molecule type" value="Genomic_DNA"/>
</dbReference>
<dbReference type="Pfam" id="PF08139">
    <property type="entry name" value="LPAM_1"/>
    <property type="match status" value="1"/>
</dbReference>
<name>A0A2M7DMR2_9BACT</name>
<feature type="transmembrane region" description="Helical" evidence="2">
    <location>
        <begin position="20"/>
        <end position="42"/>
    </location>
</feature>
<feature type="non-terminal residue" evidence="3">
    <location>
        <position position="1"/>
    </location>
</feature>
<accession>A0A2M7DMR2</accession>
<dbReference type="Proteomes" id="UP000228896">
    <property type="component" value="Unassembled WGS sequence"/>
</dbReference>
<dbReference type="AlphaFoldDB" id="A0A2M7DMR2"/>
<gene>
    <name evidence="3" type="ORF">COS18_03410</name>
</gene>
<keyword evidence="2" id="KW-1133">Transmembrane helix</keyword>
<evidence type="ECO:0000313" key="3">
    <source>
        <dbReference type="EMBL" id="PIV51051.1"/>
    </source>
</evidence>
<sequence>VNISILYHKSASGFVQQSQFLLLIIMKKIFIVLIIILILSGCSQRTESNHYKSNLNLATSSKEVKENLSEAEEFCIFKSGKIEIYEREGENIEVCFINNGIDGIRCKIDLFFQGKCGMNLNNNDENIFSNKYFSFVLPGLFIEQNNTIKPKNKNDFSQIIYQINSQNNIMDYNNLIEWENNYLKNMCKETDSCGVINSIEKIEINNIKGIKFFIQYKGRSIDNQEGFINEYYYTFLNNNNYFRI</sequence>
<dbReference type="InterPro" id="IPR012640">
    <property type="entry name" value="Membr_lipoprot_lipid_attach_CS"/>
</dbReference>
<evidence type="ECO:0000313" key="4">
    <source>
        <dbReference type="Proteomes" id="UP000228896"/>
    </source>
</evidence>
<proteinExistence type="predicted"/>
<keyword evidence="1" id="KW-0732">Signal</keyword>
<reference evidence="4" key="1">
    <citation type="submission" date="2017-09" db="EMBL/GenBank/DDBJ databases">
        <title>Depth-based differentiation of microbial function through sediment-hosted aquifers and enrichment of novel symbionts in the deep terrestrial subsurface.</title>
        <authorList>
            <person name="Probst A.J."/>
            <person name="Ladd B."/>
            <person name="Jarett J.K."/>
            <person name="Geller-Mcgrath D.E."/>
            <person name="Sieber C.M.K."/>
            <person name="Emerson J.B."/>
            <person name="Anantharaman K."/>
            <person name="Thomas B.C."/>
            <person name="Malmstrom R."/>
            <person name="Stieglmeier M."/>
            <person name="Klingl A."/>
            <person name="Woyke T."/>
            <person name="Ryan C.M."/>
            <person name="Banfield J.F."/>
        </authorList>
    </citation>
    <scope>NUCLEOTIDE SEQUENCE [LARGE SCALE GENOMIC DNA]</scope>
</reference>
<keyword evidence="2" id="KW-0472">Membrane</keyword>
<protein>
    <submittedName>
        <fullName evidence="3">Uncharacterized protein</fullName>
    </submittedName>
</protein>